<dbReference type="Pfam" id="PF06059">
    <property type="entry name" value="DUF930"/>
    <property type="match status" value="1"/>
</dbReference>
<dbReference type="InterPro" id="IPR009273">
    <property type="entry name" value="DUF930"/>
</dbReference>
<feature type="chain" id="PRO_5047017789" evidence="1">
    <location>
        <begin position="21"/>
        <end position="136"/>
    </location>
</feature>
<reference evidence="2 3" key="1">
    <citation type="submission" date="2022-04" db="EMBL/GenBank/DDBJ databases">
        <authorList>
            <person name="Grouzdev D.S."/>
            <person name="Pantiukh K.S."/>
            <person name="Krutkina M.S."/>
        </authorList>
    </citation>
    <scope>NUCLEOTIDE SEQUENCE [LARGE SCALE GENOMIC DNA]</scope>
    <source>
        <strain evidence="2 3">6x-1</strain>
    </source>
</reference>
<name>A0ABT0D8A4_9HYPH</name>
<keyword evidence="3" id="KW-1185">Reference proteome</keyword>
<dbReference type="RefSeq" id="WP_247027037.1">
    <property type="nucleotide sequence ID" value="NZ_JALKCH010000003.1"/>
</dbReference>
<gene>
    <name evidence="2" type="ORF">MWN34_04545</name>
</gene>
<keyword evidence="1" id="KW-0732">Signal</keyword>
<proteinExistence type="predicted"/>
<feature type="signal peptide" evidence="1">
    <location>
        <begin position="1"/>
        <end position="20"/>
    </location>
</feature>
<organism evidence="2 3">
    <name type="scientific">Ancylobacter crimeensis</name>
    <dbReference type="NCBI Taxonomy" id="2579147"/>
    <lineage>
        <taxon>Bacteria</taxon>
        <taxon>Pseudomonadati</taxon>
        <taxon>Pseudomonadota</taxon>
        <taxon>Alphaproteobacteria</taxon>
        <taxon>Hyphomicrobiales</taxon>
        <taxon>Xanthobacteraceae</taxon>
        <taxon>Ancylobacter</taxon>
    </lineage>
</organism>
<evidence type="ECO:0000256" key="1">
    <source>
        <dbReference type="SAM" id="SignalP"/>
    </source>
</evidence>
<dbReference type="EMBL" id="JALKCH010000003">
    <property type="protein sequence ID" value="MCK0196175.1"/>
    <property type="molecule type" value="Genomic_DNA"/>
</dbReference>
<comment type="caution">
    <text evidence="2">The sequence shown here is derived from an EMBL/GenBank/DDBJ whole genome shotgun (WGS) entry which is preliminary data.</text>
</comment>
<sequence length="136" mass="14822">MRRLMLSACLLLPLAAPSLAAGHAKVAGNDKLQRSLQKLDPSELVTQVCDLGAMQAFAKDASWRTTDRVLIDAISTPRITGNKAAGDGGALRRGNDWYRFSFSCTLSADHMKVTDFRYKVGAAIPKSKWADIGLWN</sequence>
<dbReference type="Proteomes" id="UP001203284">
    <property type="component" value="Unassembled WGS sequence"/>
</dbReference>
<accession>A0ABT0D8A4</accession>
<protein>
    <submittedName>
        <fullName evidence="2">DUF930 domain-containing protein</fullName>
    </submittedName>
</protein>
<evidence type="ECO:0000313" key="3">
    <source>
        <dbReference type="Proteomes" id="UP001203284"/>
    </source>
</evidence>
<evidence type="ECO:0000313" key="2">
    <source>
        <dbReference type="EMBL" id="MCK0196175.1"/>
    </source>
</evidence>